<evidence type="ECO:0000256" key="1">
    <source>
        <dbReference type="SAM" id="MobiDB-lite"/>
    </source>
</evidence>
<evidence type="ECO:0000313" key="3">
    <source>
        <dbReference type="EMBL" id="PRQ35924.1"/>
    </source>
</evidence>
<name>A0A2P6QP17_ROSCH</name>
<evidence type="ECO:0000313" key="4">
    <source>
        <dbReference type="Proteomes" id="UP000238479"/>
    </source>
</evidence>
<comment type="caution">
    <text evidence="3">The sequence shown here is derived from an EMBL/GenBank/DDBJ whole genome shotgun (WGS) entry which is preliminary data.</text>
</comment>
<keyword evidence="4" id="KW-1185">Reference proteome</keyword>
<protein>
    <recommendedName>
        <fullName evidence="2">DUF3444 domain-containing protein</fullName>
    </recommendedName>
</protein>
<evidence type="ECO:0000259" key="2">
    <source>
        <dbReference type="Pfam" id="PF11926"/>
    </source>
</evidence>
<gene>
    <name evidence="3" type="ORF">RchiOBHm_Chr4g0385821</name>
</gene>
<dbReference type="Pfam" id="PF11926">
    <property type="entry name" value="DUF3444"/>
    <property type="match status" value="1"/>
</dbReference>
<reference evidence="3 4" key="1">
    <citation type="journal article" date="2018" name="Nat. Genet.">
        <title>The Rosa genome provides new insights in the design of modern roses.</title>
        <authorList>
            <person name="Bendahmane M."/>
        </authorList>
    </citation>
    <scope>NUCLEOTIDE SEQUENCE [LARGE SCALE GENOMIC DNA]</scope>
    <source>
        <strain evidence="4">cv. Old Blush</strain>
    </source>
</reference>
<dbReference type="STRING" id="74649.A0A2P6QP17"/>
<feature type="region of interest" description="Disordered" evidence="1">
    <location>
        <begin position="49"/>
        <end position="68"/>
    </location>
</feature>
<proteinExistence type="predicted"/>
<dbReference type="AlphaFoldDB" id="A0A2P6QP17"/>
<organism evidence="3 4">
    <name type="scientific">Rosa chinensis</name>
    <name type="common">China rose</name>
    <dbReference type="NCBI Taxonomy" id="74649"/>
    <lineage>
        <taxon>Eukaryota</taxon>
        <taxon>Viridiplantae</taxon>
        <taxon>Streptophyta</taxon>
        <taxon>Embryophyta</taxon>
        <taxon>Tracheophyta</taxon>
        <taxon>Spermatophyta</taxon>
        <taxon>Magnoliopsida</taxon>
        <taxon>eudicotyledons</taxon>
        <taxon>Gunneridae</taxon>
        <taxon>Pentapetalae</taxon>
        <taxon>rosids</taxon>
        <taxon>fabids</taxon>
        <taxon>Rosales</taxon>
        <taxon>Rosaceae</taxon>
        <taxon>Rosoideae</taxon>
        <taxon>Rosoideae incertae sedis</taxon>
        <taxon>Rosa</taxon>
    </lineage>
</organism>
<dbReference type="Gramene" id="PRQ35924">
    <property type="protein sequence ID" value="PRQ35924"/>
    <property type="gene ID" value="RchiOBHm_Chr4g0385821"/>
</dbReference>
<dbReference type="Proteomes" id="UP000238479">
    <property type="component" value="Chromosome 4"/>
</dbReference>
<dbReference type="EMBL" id="PDCK01000042">
    <property type="protein sequence ID" value="PRQ35924.1"/>
    <property type="molecule type" value="Genomic_DNA"/>
</dbReference>
<feature type="compositionally biased region" description="Low complexity" evidence="1">
    <location>
        <begin position="55"/>
        <end position="64"/>
    </location>
</feature>
<feature type="domain" description="DUF3444" evidence="2">
    <location>
        <begin position="209"/>
        <end position="280"/>
    </location>
</feature>
<accession>A0A2P6QP17</accession>
<sequence>MLMVAAVTEKQDLSVPLLKDESMLVESKKLFVPGAVDLTKVMHSKVNGSYHESDSSYQPSSPTSDEIETPKGRELALDGLWDASGGLNTKKTKFKSFYLGDFDLIHDEDHMLEDHEQSAIVTQFTQLCQQAGIKVRMVTGDLLMLAHPLHFKLINSDNSNVTVLENIKYKHCNCDIVGVVEDFIISKKIGGVLRKGICGLYMLMMECREIMVWWLDLQNNGNQWLASWEKLGLHVPCGRIKVTKQTTSNSVHIIFHVMECDRTAREIYLIYPKKGFVWALCPSHTINKFLFLKT</sequence>
<dbReference type="InterPro" id="IPR024593">
    <property type="entry name" value="DUF3444"/>
</dbReference>